<gene>
    <name evidence="1" type="ORF">LCGC14_0601790</name>
</gene>
<comment type="caution">
    <text evidence="1">The sequence shown here is derived from an EMBL/GenBank/DDBJ whole genome shotgun (WGS) entry which is preliminary data.</text>
</comment>
<proteinExistence type="predicted"/>
<reference evidence="1" key="1">
    <citation type="journal article" date="2015" name="Nature">
        <title>Complex archaea that bridge the gap between prokaryotes and eukaryotes.</title>
        <authorList>
            <person name="Spang A."/>
            <person name="Saw J.H."/>
            <person name="Jorgensen S.L."/>
            <person name="Zaremba-Niedzwiedzka K."/>
            <person name="Martijn J."/>
            <person name="Lind A.E."/>
            <person name="van Eijk R."/>
            <person name="Schleper C."/>
            <person name="Guy L."/>
            <person name="Ettema T.J."/>
        </authorList>
    </citation>
    <scope>NUCLEOTIDE SEQUENCE</scope>
</reference>
<sequence length="79" mass="9000">MDLYCDHPDCTGIRLQKGFVYYTGEPNKTIIADDRATAYKKARALGWELDIKAERDPKFQLGTGRVLCPKHSKKKGDQQ</sequence>
<protein>
    <submittedName>
        <fullName evidence="1">Uncharacterized protein</fullName>
    </submittedName>
</protein>
<evidence type="ECO:0000313" key="1">
    <source>
        <dbReference type="EMBL" id="KKN53482.1"/>
    </source>
</evidence>
<dbReference type="AlphaFoldDB" id="A0A0F9RUB1"/>
<dbReference type="EMBL" id="LAZR01000969">
    <property type="protein sequence ID" value="KKN53482.1"/>
    <property type="molecule type" value="Genomic_DNA"/>
</dbReference>
<organism evidence="1">
    <name type="scientific">marine sediment metagenome</name>
    <dbReference type="NCBI Taxonomy" id="412755"/>
    <lineage>
        <taxon>unclassified sequences</taxon>
        <taxon>metagenomes</taxon>
        <taxon>ecological metagenomes</taxon>
    </lineage>
</organism>
<accession>A0A0F9RUB1</accession>
<name>A0A0F9RUB1_9ZZZZ</name>